<evidence type="ECO:0000259" key="12">
    <source>
        <dbReference type="Pfam" id="PF18913"/>
    </source>
</evidence>
<gene>
    <name evidence="9" type="primary">fbp</name>
    <name evidence="13" type="ORF">PQU92_06490</name>
</gene>
<dbReference type="Gene3D" id="3.40.190.80">
    <property type="match status" value="1"/>
</dbReference>
<evidence type="ECO:0000256" key="7">
    <source>
        <dbReference type="ARBA" id="ARBA00022842"/>
    </source>
</evidence>
<evidence type="ECO:0000256" key="3">
    <source>
        <dbReference type="ARBA" id="ARBA00010941"/>
    </source>
</evidence>
<dbReference type="Pfam" id="PF00316">
    <property type="entry name" value="FBPase"/>
    <property type="match status" value="1"/>
</dbReference>
<dbReference type="EMBL" id="JAQQKX010000004">
    <property type="protein sequence ID" value="MDC7682916.1"/>
    <property type="molecule type" value="Genomic_DNA"/>
</dbReference>
<evidence type="ECO:0000256" key="10">
    <source>
        <dbReference type="RuleBase" id="RU000508"/>
    </source>
</evidence>
<feature type="binding site" evidence="9">
    <location>
        <begin position="113"/>
        <end position="116"/>
    </location>
    <ligand>
        <name>substrate</name>
    </ligand>
</feature>
<feature type="binding site" evidence="9">
    <location>
        <position position="91"/>
    </location>
    <ligand>
        <name>Mg(2+)</name>
        <dbReference type="ChEBI" id="CHEBI:18420"/>
        <label>1</label>
    </ligand>
</feature>
<dbReference type="SUPFAM" id="SSF56655">
    <property type="entry name" value="Carbohydrate phosphatase"/>
    <property type="match status" value="1"/>
</dbReference>
<comment type="subunit">
    <text evidence="9">Homotetramer.</text>
</comment>
<dbReference type="NCBIfam" id="NF006779">
    <property type="entry name" value="PRK09293.1-3"/>
    <property type="match status" value="1"/>
</dbReference>
<evidence type="ECO:0000256" key="9">
    <source>
        <dbReference type="HAMAP-Rule" id="MF_01855"/>
    </source>
</evidence>
<keyword evidence="6 9" id="KW-0378">Hydrolase</keyword>
<dbReference type="PANTHER" id="PTHR11556:SF35">
    <property type="entry name" value="SEDOHEPTULOSE-1,7-BISPHOSPHATASE, CHLOROPLASTIC"/>
    <property type="match status" value="1"/>
</dbReference>
<dbReference type="InterPro" id="IPR028343">
    <property type="entry name" value="FBPtase"/>
</dbReference>
<protein>
    <recommendedName>
        <fullName evidence="9">Fructose-1,6-bisphosphatase class 1</fullName>
        <shortName evidence="9">FBPase class 1</shortName>
        <ecNumber evidence="9">3.1.3.11</ecNumber>
    </recommendedName>
    <alternativeName>
        <fullName evidence="9">D-fructose-1,6-bisphosphate 1-phosphohydrolase class 1</fullName>
    </alternativeName>
</protein>
<dbReference type="GO" id="GO:0042132">
    <property type="term" value="F:fructose 1,6-bisphosphate 1-phosphatase activity"/>
    <property type="evidence" value="ECO:0007669"/>
    <property type="project" value="UniProtKB-EC"/>
</dbReference>
<dbReference type="RefSeq" id="WP_272747402.1">
    <property type="nucleotide sequence ID" value="NZ_JAQQKX010000004.1"/>
</dbReference>
<dbReference type="NCBIfam" id="NF006780">
    <property type="entry name" value="PRK09293.1-4"/>
    <property type="match status" value="1"/>
</dbReference>
<dbReference type="InterPro" id="IPR033391">
    <property type="entry name" value="FBPase_N"/>
</dbReference>
<dbReference type="InterPro" id="IPR020548">
    <property type="entry name" value="Fructose_bisphosphatase_AS"/>
</dbReference>
<reference evidence="13 14" key="1">
    <citation type="submission" date="2023-01" db="EMBL/GenBank/DDBJ databases">
        <title>Novel species of the genus Asticcacaulis isolated from rivers.</title>
        <authorList>
            <person name="Lu H."/>
        </authorList>
    </citation>
    <scope>NUCLEOTIDE SEQUENCE [LARGE SCALE GENOMIC DNA]</scope>
    <source>
        <strain evidence="13 14">BYS171W</strain>
    </source>
</reference>
<dbReference type="EC" id="3.1.3.11" evidence="9"/>
<evidence type="ECO:0000256" key="2">
    <source>
        <dbReference type="ARBA" id="ARBA00005215"/>
    </source>
</evidence>
<dbReference type="PRINTS" id="PR00115">
    <property type="entry name" value="F16BPHPHTASE"/>
</dbReference>
<comment type="catalytic activity">
    <reaction evidence="1 9">
        <text>beta-D-fructose 1,6-bisphosphate + H2O = beta-D-fructose 6-phosphate + phosphate</text>
        <dbReference type="Rhea" id="RHEA:11064"/>
        <dbReference type="ChEBI" id="CHEBI:15377"/>
        <dbReference type="ChEBI" id="CHEBI:32966"/>
        <dbReference type="ChEBI" id="CHEBI:43474"/>
        <dbReference type="ChEBI" id="CHEBI:57634"/>
        <dbReference type="EC" id="3.1.3.11"/>
    </reaction>
</comment>
<keyword evidence="7 9" id="KW-0460">Magnesium</keyword>
<evidence type="ECO:0000256" key="1">
    <source>
        <dbReference type="ARBA" id="ARBA00001273"/>
    </source>
</evidence>
<evidence type="ECO:0000313" key="13">
    <source>
        <dbReference type="EMBL" id="MDC7682916.1"/>
    </source>
</evidence>
<feature type="domain" description="Fructose-1-6-bisphosphatase class I N-terminal" evidence="11">
    <location>
        <begin position="22"/>
        <end position="188"/>
    </location>
</feature>
<keyword evidence="5 9" id="KW-0479">Metal-binding</keyword>
<evidence type="ECO:0000256" key="4">
    <source>
        <dbReference type="ARBA" id="ARBA00022490"/>
    </source>
</evidence>
<dbReference type="Proteomes" id="UP001214854">
    <property type="component" value="Unassembled WGS sequence"/>
</dbReference>
<feature type="binding site" evidence="9">
    <location>
        <position position="270"/>
    </location>
    <ligand>
        <name>substrate</name>
    </ligand>
</feature>
<dbReference type="Pfam" id="PF18913">
    <property type="entry name" value="FBPase_C"/>
    <property type="match status" value="1"/>
</dbReference>
<evidence type="ECO:0000256" key="6">
    <source>
        <dbReference type="ARBA" id="ARBA00022801"/>
    </source>
</evidence>
<keyword evidence="4 9" id="KW-0963">Cytoplasm</keyword>
<accession>A0ABT5HS79</accession>
<keyword evidence="14" id="KW-1185">Reference proteome</keyword>
<evidence type="ECO:0000259" key="11">
    <source>
        <dbReference type="Pfam" id="PF00316"/>
    </source>
</evidence>
<comment type="similarity">
    <text evidence="3 9 10">Belongs to the FBPase class 1 family.</text>
</comment>
<dbReference type="PIRSF" id="PIRSF000904">
    <property type="entry name" value="FBPtase_SBPase"/>
    <property type="match status" value="1"/>
</dbReference>
<comment type="subcellular location">
    <subcellularLocation>
        <location evidence="9">Cytoplasm</location>
    </subcellularLocation>
</comment>
<dbReference type="Gene3D" id="3.30.540.10">
    <property type="entry name" value="Fructose-1,6-Bisphosphatase, subunit A, domain 1"/>
    <property type="match status" value="1"/>
</dbReference>
<evidence type="ECO:0000256" key="5">
    <source>
        <dbReference type="ARBA" id="ARBA00022723"/>
    </source>
</evidence>
<feature type="binding site" evidence="9">
    <location>
        <position position="276"/>
    </location>
    <ligand>
        <name>Mg(2+)</name>
        <dbReference type="ChEBI" id="CHEBI:18420"/>
        <label>2</label>
    </ligand>
</feature>
<dbReference type="CDD" id="cd00354">
    <property type="entry name" value="FBPase"/>
    <property type="match status" value="1"/>
</dbReference>
<organism evidence="13 14">
    <name type="scientific">Asticcacaulis aquaticus</name>
    <dbReference type="NCBI Taxonomy" id="2984212"/>
    <lineage>
        <taxon>Bacteria</taxon>
        <taxon>Pseudomonadati</taxon>
        <taxon>Pseudomonadota</taxon>
        <taxon>Alphaproteobacteria</taxon>
        <taxon>Caulobacterales</taxon>
        <taxon>Caulobacteraceae</taxon>
        <taxon>Asticcacaulis</taxon>
    </lineage>
</organism>
<proteinExistence type="inferred from homology"/>
<dbReference type="InterPro" id="IPR000146">
    <property type="entry name" value="FBPase_class-1"/>
</dbReference>
<feature type="binding site" evidence="9">
    <location>
        <position position="113"/>
    </location>
    <ligand>
        <name>Mg(2+)</name>
        <dbReference type="ChEBI" id="CHEBI:18420"/>
        <label>2</label>
    </ligand>
</feature>
<evidence type="ECO:0000313" key="14">
    <source>
        <dbReference type="Proteomes" id="UP001214854"/>
    </source>
</evidence>
<dbReference type="HAMAP" id="MF_01855">
    <property type="entry name" value="FBPase_class1"/>
    <property type="match status" value="1"/>
</dbReference>
<dbReference type="InterPro" id="IPR044015">
    <property type="entry name" value="FBPase_C_dom"/>
</dbReference>
<comment type="caution">
    <text evidence="13">The sequence shown here is derived from an EMBL/GenBank/DDBJ whole genome shotgun (WGS) entry which is preliminary data.</text>
</comment>
<feature type="binding site" evidence="9">
    <location>
        <position position="110"/>
    </location>
    <ligand>
        <name>Mg(2+)</name>
        <dbReference type="ChEBI" id="CHEBI:18420"/>
        <label>1</label>
    </ligand>
</feature>
<feature type="binding site" evidence="9">
    <location>
        <position position="112"/>
    </location>
    <ligand>
        <name>Mg(2+)</name>
        <dbReference type="ChEBI" id="CHEBI:18420"/>
        <label>1</label>
    </ligand>
</feature>
<feature type="binding site" evidence="9">
    <location>
        <position position="110"/>
    </location>
    <ligand>
        <name>Mg(2+)</name>
        <dbReference type="ChEBI" id="CHEBI:18420"/>
        <label>2</label>
    </ligand>
</feature>
<comment type="pathway">
    <text evidence="2">Carbohydrate biosynthesis; Calvin cycle.</text>
</comment>
<keyword evidence="8 9" id="KW-0119">Carbohydrate metabolism</keyword>
<feature type="binding site" evidence="9">
    <location>
        <position position="204"/>
    </location>
    <ligand>
        <name>substrate</name>
    </ligand>
</feature>
<sequence length="330" mass="36256">MTQTPNTPLGQYLDAAKTPISPELNRLILAMAASCAELSDIIGTSSLNNLQGALEQENVQGEVQKKLDVLSNELFIQPERWHGTVAGIASEEMDTLVPVDADGDYLLIFDPVDGSSNLDVNGTVGTIFSILDAPKAGDLSEADFLRPGTEQVAGGYVLYGPETLMVVTFGQGVAVFGYHRHKNEWLLIRDQVQIPATTREFAINMSNHRHWDAPVQRYIDECVAGKDGARGKDFNMRWLASMVGDVHRIITRGGIFMYPTDRRESGKNGKLRVLYEANPIAFLIEQAGGAAVNGPERILSQTPQKLHQRTGVILGSREEVERVQAYYTEA</sequence>
<feature type="domain" description="Fructose-1-6-bisphosphatase class 1 C-terminal" evidence="12">
    <location>
        <begin position="194"/>
        <end position="327"/>
    </location>
</feature>
<dbReference type="PANTHER" id="PTHR11556">
    <property type="entry name" value="FRUCTOSE-1,6-BISPHOSPHATASE-RELATED"/>
    <property type="match status" value="1"/>
</dbReference>
<comment type="cofactor">
    <cofactor evidence="9">
        <name>Mg(2+)</name>
        <dbReference type="ChEBI" id="CHEBI:18420"/>
    </cofactor>
    <text evidence="9">Binds 2 magnesium ions per subunit.</text>
</comment>
<comment type="caution">
    <text evidence="9">Lacks conserved residue(s) required for the propagation of feature annotation.</text>
</comment>
<dbReference type="PROSITE" id="PS00124">
    <property type="entry name" value="FBPASE"/>
    <property type="match status" value="1"/>
</dbReference>
<dbReference type="PIRSF" id="PIRSF500210">
    <property type="entry name" value="FBPtase"/>
    <property type="match status" value="1"/>
</dbReference>
<evidence type="ECO:0000256" key="8">
    <source>
        <dbReference type="ARBA" id="ARBA00023277"/>
    </source>
</evidence>
<name>A0ABT5HS79_9CAUL</name>